<gene>
    <name evidence="1" type="ORF">AB0763_06680</name>
</gene>
<name>A0AB39HB51_9VIBR</name>
<dbReference type="KEGG" id="vih:AB0763_06680"/>
<evidence type="ECO:0000313" key="1">
    <source>
        <dbReference type="EMBL" id="XDK23927.1"/>
    </source>
</evidence>
<dbReference type="EMBL" id="CP162601">
    <property type="protein sequence ID" value="XDK23927.1"/>
    <property type="molecule type" value="Genomic_DNA"/>
</dbReference>
<protein>
    <submittedName>
        <fullName evidence="1">Uncharacterized protein</fullName>
    </submittedName>
</protein>
<accession>A0AB39HB51</accession>
<dbReference type="RefSeq" id="WP_306099971.1">
    <property type="nucleotide sequence ID" value="NZ_CP162601.1"/>
</dbReference>
<proteinExistence type="predicted"/>
<dbReference type="AlphaFoldDB" id="A0AB39HB51"/>
<organism evidence="1">
    <name type="scientific">Vibrio sp. HB236076</name>
    <dbReference type="NCBI Taxonomy" id="3232307"/>
    <lineage>
        <taxon>Bacteria</taxon>
        <taxon>Pseudomonadati</taxon>
        <taxon>Pseudomonadota</taxon>
        <taxon>Gammaproteobacteria</taxon>
        <taxon>Vibrionales</taxon>
        <taxon>Vibrionaceae</taxon>
        <taxon>Vibrio</taxon>
    </lineage>
</organism>
<reference evidence="1" key="1">
    <citation type="submission" date="2024-07" db="EMBL/GenBank/DDBJ databases">
        <title>Genome Analysis of a Potential Novel Vibrio Species Secreting pH- and Thermo-stable Alginate Lyase and its Application in Producing Alginate Oligosaccharides.</title>
        <authorList>
            <person name="Huang H."/>
            <person name="Bao K."/>
        </authorList>
    </citation>
    <scope>NUCLEOTIDE SEQUENCE</scope>
    <source>
        <strain evidence="1">HB236076</strain>
    </source>
</reference>
<sequence length="70" mass="8076">MPDYWNANEEGLLFSSLNHGQLALKSLQRCHLSHSHPQAKIAIKKLHEANLLVERVLRDPFNKQGKQNDF</sequence>